<comment type="similarity">
    <text evidence="2 6">Belongs to the ABC-3 integral membrane protein family.</text>
</comment>
<dbReference type="PANTHER" id="PTHR30477">
    <property type="entry name" value="ABC-TRANSPORTER METAL-BINDING PROTEIN"/>
    <property type="match status" value="1"/>
</dbReference>
<feature type="transmembrane region" description="Helical" evidence="7">
    <location>
        <begin position="95"/>
        <end position="118"/>
    </location>
</feature>
<dbReference type="Proteomes" id="UP001335720">
    <property type="component" value="Chromosome"/>
</dbReference>
<comment type="subcellular location">
    <subcellularLocation>
        <location evidence="6">Cell membrane</location>
        <topology evidence="6">Multi-pass membrane protein</topology>
    </subcellularLocation>
    <subcellularLocation>
        <location evidence="1">Membrane</location>
        <topology evidence="1">Multi-pass membrane protein</topology>
    </subcellularLocation>
</comment>
<keyword evidence="4 7" id="KW-1133">Transmembrane helix</keyword>
<evidence type="ECO:0000256" key="7">
    <source>
        <dbReference type="SAM" id="Phobius"/>
    </source>
</evidence>
<dbReference type="InterPro" id="IPR037294">
    <property type="entry name" value="ABC_BtuC-like"/>
</dbReference>
<accession>A0AA48I404</accession>
<feature type="transmembrane region" description="Helical" evidence="7">
    <location>
        <begin position="220"/>
        <end position="245"/>
    </location>
</feature>
<dbReference type="GO" id="GO:0043190">
    <property type="term" value="C:ATP-binding cassette (ABC) transporter complex"/>
    <property type="evidence" value="ECO:0007669"/>
    <property type="project" value="InterPro"/>
</dbReference>
<keyword evidence="6" id="KW-0813">Transport</keyword>
<gene>
    <name evidence="8" type="ORF">RsTaC01_0258</name>
</gene>
<feature type="transmembrane region" description="Helical" evidence="7">
    <location>
        <begin position="53"/>
        <end position="83"/>
    </location>
</feature>
<evidence type="ECO:0000256" key="6">
    <source>
        <dbReference type="RuleBase" id="RU003943"/>
    </source>
</evidence>
<feature type="transmembrane region" description="Helical" evidence="7">
    <location>
        <begin position="251"/>
        <end position="268"/>
    </location>
</feature>
<evidence type="ECO:0000256" key="2">
    <source>
        <dbReference type="ARBA" id="ARBA00008034"/>
    </source>
</evidence>
<dbReference type="Pfam" id="PF00950">
    <property type="entry name" value="ABC-3"/>
    <property type="match status" value="1"/>
</dbReference>
<evidence type="ECO:0000256" key="4">
    <source>
        <dbReference type="ARBA" id="ARBA00022989"/>
    </source>
</evidence>
<reference evidence="8" key="1">
    <citation type="journal article" date="2023" name="ISME J.">
        <title>Emergence of putative energy parasites within Clostridia revealed by genome analysis of a novel endosymbiotic clade.</title>
        <authorList>
            <person name="Takahashi K."/>
            <person name="Kuwahara H."/>
            <person name="Horikawa Y."/>
            <person name="Izawa K."/>
            <person name="Kato D."/>
            <person name="Inagaki T."/>
            <person name="Yuki M."/>
            <person name="Ohkuma M."/>
            <person name="Hongoh Y."/>
        </authorList>
    </citation>
    <scope>NUCLEOTIDE SEQUENCE</scope>
    <source>
        <strain evidence="8">RsTa-C01</strain>
    </source>
</reference>
<evidence type="ECO:0000256" key="3">
    <source>
        <dbReference type="ARBA" id="ARBA00022692"/>
    </source>
</evidence>
<feature type="transmembrane region" description="Helical" evidence="7">
    <location>
        <begin position="180"/>
        <end position="208"/>
    </location>
</feature>
<keyword evidence="3 6" id="KW-0812">Transmembrane</keyword>
<name>A0AA48I404_9FIRM</name>
<dbReference type="GO" id="GO:0010043">
    <property type="term" value="P:response to zinc ion"/>
    <property type="evidence" value="ECO:0007669"/>
    <property type="project" value="TreeGrafter"/>
</dbReference>
<organism evidence="8">
    <name type="scientific">Candidatus Paraimprobicoccus trichonymphae</name>
    <dbReference type="NCBI Taxonomy" id="3033793"/>
    <lineage>
        <taxon>Bacteria</taxon>
        <taxon>Bacillati</taxon>
        <taxon>Bacillota</taxon>
        <taxon>Clostridia</taxon>
        <taxon>Candidatus Paraimprobicoccus</taxon>
    </lineage>
</organism>
<feature type="transmembrane region" description="Helical" evidence="7">
    <location>
        <begin position="6"/>
        <end position="32"/>
    </location>
</feature>
<dbReference type="GO" id="GO:0055085">
    <property type="term" value="P:transmembrane transport"/>
    <property type="evidence" value="ECO:0007669"/>
    <property type="project" value="InterPro"/>
</dbReference>
<dbReference type="InterPro" id="IPR001626">
    <property type="entry name" value="ABC_TroCD"/>
</dbReference>
<dbReference type="SUPFAM" id="SSF81345">
    <property type="entry name" value="ABC transporter involved in vitamin B12 uptake, BtuC"/>
    <property type="match status" value="1"/>
</dbReference>
<dbReference type="PANTHER" id="PTHR30477:SF0">
    <property type="entry name" value="METAL TRANSPORT SYSTEM MEMBRANE PROTEIN TM_0125-RELATED"/>
    <property type="match status" value="1"/>
</dbReference>
<keyword evidence="5 7" id="KW-0472">Membrane</keyword>
<dbReference type="EMBL" id="AP027925">
    <property type="protein sequence ID" value="BED92512.1"/>
    <property type="molecule type" value="Genomic_DNA"/>
</dbReference>
<dbReference type="AlphaFoldDB" id="A0AA48I404"/>
<proteinExistence type="inferred from homology"/>
<dbReference type="Gene3D" id="1.10.3470.10">
    <property type="entry name" value="ABC transporter involved in vitamin B12 uptake, BtuC"/>
    <property type="match status" value="1"/>
</dbReference>
<sequence length="270" mass="29242">MLENFFFGLTGFIFMKNALSAMILITPLFGIVSTMIVNNKLSFFSDALGHSALAGIAIGVLLGIGNNMVSIIIFSVFFALLISHVINSEISSSDTIISIFSSVGMSIGIILLSAKGNFSKYSSYLIGDILSITRSEIKILFLVLILVIFLWLIFFNKLVISSLNSELAVSKQINAKFYKNVFSILIALVVAVSLKSVGMLVINSLLIFPAASAKNIAENTFSYHIFSISFSILSGIIGIIVSFYLGISTGATIALISSCIFFITFIFSRK</sequence>
<evidence type="ECO:0000256" key="1">
    <source>
        <dbReference type="ARBA" id="ARBA00004141"/>
    </source>
</evidence>
<evidence type="ECO:0000256" key="5">
    <source>
        <dbReference type="ARBA" id="ARBA00023136"/>
    </source>
</evidence>
<dbReference type="KEGG" id="ptrh:RsTaC01_0258"/>
<feature type="transmembrane region" description="Helical" evidence="7">
    <location>
        <begin position="139"/>
        <end position="160"/>
    </location>
</feature>
<protein>
    <submittedName>
        <fullName evidence="8">Metal ABC transporter permease</fullName>
    </submittedName>
</protein>
<evidence type="ECO:0000313" key="8">
    <source>
        <dbReference type="EMBL" id="BED92512.1"/>
    </source>
</evidence>